<keyword evidence="6" id="KW-0677">Repeat</keyword>
<keyword evidence="11" id="KW-1185">Reference proteome</keyword>
<dbReference type="GO" id="GO:0005953">
    <property type="term" value="C:CAAX-protein geranylgeranyltransferase complex"/>
    <property type="evidence" value="ECO:0007669"/>
    <property type="project" value="TreeGrafter"/>
</dbReference>
<dbReference type="SUPFAM" id="SSF48239">
    <property type="entry name" value="Terpenoid cyclases/Protein prenyltransferases"/>
    <property type="match status" value="1"/>
</dbReference>
<keyword evidence="4 10" id="KW-0808">Transferase</keyword>
<feature type="region of interest" description="Disordered" evidence="8">
    <location>
        <begin position="258"/>
        <end position="283"/>
    </location>
</feature>
<evidence type="ECO:0000313" key="10">
    <source>
        <dbReference type="EMBL" id="KPI39786.1"/>
    </source>
</evidence>
<keyword evidence="3" id="KW-0637">Prenyltransferase</keyword>
<dbReference type="GO" id="GO:0004662">
    <property type="term" value="F:CAAX-protein geranylgeranyltransferase activity"/>
    <property type="evidence" value="ECO:0007669"/>
    <property type="project" value="TreeGrafter"/>
</dbReference>
<evidence type="ECO:0000256" key="8">
    <source>
        <dbReference type="SAM" id="MobiDB-lite"/>
    </source>
</evidence>
<reference evidence="10 11" key="1">
    <citation type="submission" date="2015-06" db="EMBL/GenBank/DDBJ databases">
        <title>Draft genome of the ant-associated black yeast Phialophora attae CBS 131958.</title>
        <authorList>
            <person name="Moreno L.F."/>
            <person name="Stielow B.J."/>
            <person name="de Hoog S."/>
            <person name="Vicente V.A."/>
            <person name="Weiss V.A."/>
            <person name="de Vries M."/>
            <person name="Cruz L.M."/>
            <person name="Souza E.M."/>
        </authorList>
    </citation>
    <scope>NUCLEOTIDE SEQUENCE [LARGE SCALE GENOMIC DNA]</scope>
    <source>
        <strain evidence="10 11">CBS 131958</strain>
    </source>
</reference>
<gene>
    <name evidence="10" type="ORF">AB675_3447</name>
</gene>
<comment type="similarity">
    <text evidence="2">Belongs to the protein prenyltransferase subunit beta family.</text>
</comment>
<name>A0A0N1P0Y0_9EURO</name>
<organism evidence="10 11">
    <name type="scientific">Cyphellophora attinorum</name>
    <dbReference type="NCBI Taxonomy" id="1664694"/>
    <lineage>
        <taxon>Eukaryota</taxon>
        <taxon>Fungi</taxon>
        <taxon>Dikarya</taxon>
        <taxon>Ascomycota</taxon>
        <taxon>Pezizomycotina</taxon>
        <taxon>Eurotiomycetes</taxon>
        <taxon>Chaetothyriomycetidae</taxon>
        <taxon>Chaetothyriales</taxon>
        <taxon>Cyphellophoraceae</taxon>
        <taxon>Cyphellophora</taxon>
    </lineage>
</organism>
<keyword evidence="7" id="KW-0862">Zinc</keyword>
<feature type="compositionally biased region" description="Acidic residues" evidence="8">
    <location>
        <begin position="259"/>
        <end position="274"/>
    </location>
</feature>
<dbReference type="VEuPathDB" id="FungiDB:AB675_3447"/>
<dbReference type="PANTHER" id="PTHR11774:SF4">
    <property type="entry name" value="GERANYLGERANYL TRANSFERASE TYPE-1 SUBUNIT BETA"/>
    <property type="match status" value="1"/>
</dbReference>
<evidence type="ECO:0000256" key="7">
    <source>
        <dbReference type="ARBA" id="ARBA00022833"/>
    </source>
</evidence>
<dbReference type="STRING" id="1664694.A0A0N1P0Y0"/>
<comment type="cofactor">
    <cofactor evidence="1">
        <name>Zn(2+)</name>
        <dbReference type="ChEBI" id="CHEBI:29105"/>
    </cofactor>
</comment>
<sequence length="397" mass="43972">MSTPNPVFDKKRHIKYWKRCADLLPEQYTAGDGSRLSLAFFIIASLHLLDALETTFSVRDRQAWIDWIYSLQVASGGFRGFPGTNLGDRRTLENEHWDPANLHNTFMGLLTLLMLGDDLSRVRRKECLSWVKSLSRRNGSFGEMLGEGGIILGKSDLRSVYCAVGIVFILADRDTASEWLDKDDIVRHLSNCQDHDGAFGQSYLREAHAGLNFCGMATLELLDRLFTSEKSAKSGFASPLLDLEANIGWVLHRQTTWVNDDDSDSEDENEEDSAIDNAPHDEPQAIPVGFGGRCNKMADTCYCFWNGGALALLKKENLIEADGMRQYLHGSTQHMIGGFSKVPGMLPDLLHAYAGLAALAIVGEVGLETLDSALAVSQRTAARLKELRSSWSALKPD</sequence>
<evidence type="ECO:0000256" key="4">
    <source>
        <dbReference type="ARBA" id="ARBA00022679"/>
    </source>
</evidence>
<evidence type="ECO:0000313" key="11">
    <source>
        <dbReference type="Proteomes" id="UP000038010"/>
    </source>
</evidence>
<evidence type="ECO:0000256" key="2">
    <source>
        <dbReference type="ARBA" id="ARBA00010497"/>
    </source>
</evidence>
<dbReference type="OrthoDB" id="24893at2759"/>
<dbReference type="PANTHER" id="PTHR11774">
    <property type="entry name" value="GERANYLGERANYL TRANSFERASE TYPE BETA SUBUNIT"/>
    <property type="match status" value="1"/>
</dbReference>
<accession>A0A0N1P0Y0</accession>
<dbReference type="InterPro" id="IPR008930">
    <property type="entry name" value="Terpenoid_cyclase/PrenylTrfase"/>
</dbReference>
<dbReference type="Gene3D" id="1.50.10.20">
    <property type="match status" value="1"/>
</dbReference>
<dbReference type="GO" id="GO:0046872">
    <property type="term" value="F:metal ion binding"/>
    <property type="evidence" value="ECO:0007669"/>
    <property type="project" value="UniProtKB-KW"/>
</dbReference>
<comment type="caution">
    <text evidence="10">The sequence shown here is derived from an EMBL/GenBank/DDBJ whole genome shotgun (WGS) entry which is preliminary data.</text>
</comment>
<dbReference type="Pfam" id="PF00432">
    <property type="entry name" value="Prenyltrans"/>
    <property type="match status" value="1"/>
</dbReference>
<dbReference type="Proteomes" id="UP000038010">
    <property type="component" value="Unassembled WGS sequence"/>
</dbReference>
<keyword evidence="5" id="KW-0479">Metal-binding</keyword>
<dbReference type="GeneID" id="28735377"/>
<evidence type="ECO:0000259" key="9">
    <source>
        <dbReference type="Pfam" id="PF00432"/>
    </source>
</evidence>
<evidence type="ECO:0000256" key="3">
    <source>
        <dbReference type="ARBA" id="ARBA00022602"/>
    </source>
</evidence>
<evidence type="ECO:0000256" key="5">
    <source>
        <dbReference type="ARBA" id="ARBA00022723"/>
    </source>
</evidence>
<protein>
    <submittedName>
        <fullName evidence="10">Geranylgeranyl transferase type-1 subunit beta</fullName>
    </submittedName>
</protein>
<proteinExistence type="inferred from homology"/>
<feature type="domain" description="Prenyltransferase alpha-alpha toroid" evidence="9">
    <location>
        <begin position="8"/>
        <end position="375"/>
    </location>
</feature>
<evidence type="ECO:0000256" key="1">
    <source>
        <dbReference type="ARBA" id="ARBA00001947"/>
    </source>
</evidence>
<dbReference type="EMBL" id="LFJN01000014">
    <property type="protein sequence ID" value="KPI39786.1"/>
    <property type="molecule type" value="Genomic_DNA"/>
</dbReference>
<evidence type="ECO:0000256" key="6">
    <source>
        <dbReference type="ARBA" id="ARBA00022737"/>
    </source>
</evidence>
<dbReference type="RefSeq" id="XP_017999749.1">
    <property type="nucleotide sequence ID" value="XM_018143497.1"/>
</dbReference>
<dbReference type="InterPro" id="IPR045089">
    <property type="entry name" value="PGGT1B-like"/>
</dbReference>
<dbReference type="InterPro" id="IPR001330">
    <property type="entry name" value="Prenyltrans"/>
</dbReference>
<dbReference type="AlphaFoldDB" id="A0A0N1P0Y0"/>